<sequence>MSFSSEVKEELDKHIGSSRHCQLAELAAIVFMVGSIEIKDGRACRLSLQTDNPMVFRKFFTIIRKAFNIRNSIPQNGHELKPVVEDTALIEDLLKAIKIMDSDGNIKDLTEGINPMVTKNSCCKRAFLRDSFLCVGSISDPNKGYHLEFDCSLEVQALFLQSLIESFDIEAKIVRRKKYYVLYVKEGAGIVDLLNIMEAPVSLMNLENLRIVKEMRNSINRRVNCEVANITKTVNAATKQIEDITYIKDHYGFNKLQESLRQMAEVRLEHPDATLLELGTYLDPPVGKSGVNHRLRKLSELADKIRS</sequence>
<dbReference type="AlphaFoldDB" id="A0A1I5V7K7"/>
<evidence type="ECO:0000313" key="8">
    <source>
        <dbReference type="EMBL" id="SFQ03509.1"/>
    </source>
</evidence>
<feature type="domain" description="Sporulation transcription regulator WhiA N-terminal" evidence="6">
    <location>
        <begin position="19"/>
        <end position="72"/>
    </location>
</feature>
<dbReference type="HAMAP" id="MF_01420">
    <property type="entry name" value="HTH_type_WhiA"/>
    <property type="match status" value="1"/>
</dbReference>
<evidence type="ECO:0000256" key="3">
    <source>
        <dbReference type="ARBA" id="ARBA00023306"/>
    </source>
</evidence>
<dbReference type="PANTHER" id="PTHR37307:SF1">
    <property type="entry name" value="CELL DIVISION PROTEIN WHIA-RELATED"/>
    <property type="match status" value="1"/>
</dbReference>
<dbReference type="OrthoDB" id="401278at2"/>
<dbReference type="NCBIfam" id="TIGR00647">
    <property type="entry name" value="DNA_bind_WhiA"/>
    <property type="match status" value="1"/>
</dbReference>
<evidence type="ECO:0000256" key="2">
    <source>
        <dbReference type="ARBA" id="ARBA00023125"/>
    </source>
</evidence>
<proteinExistence type="inferred from homology"/>
<protein>
    <recommendedName>
        <fullName evidence="4">Probable cell division protein WhiA</fullName>
    </recommendedName>
</protein>
<feature type="domain" description="WhiA LAGLIDADG-like" evidence="7">
    <location>
        <begin position="125"/>
        <end position="216"/>
    </location>
</feature>
<dbReference type="InterPro" id="IPR039518">
    <property type="entry name" value="WhiA_LAGLIDADG_dom"/>
</dbReference>
<dbReference type="RefSeq" id="WP_074888527.1">
    <property type="nucleotide sequence ID" value="NZ_FOXO01000016.1"/>
</dbReference>
<dbReference type="Proteomes" id="UP000182624">
    <property type="component" value="Unassembled WGS sequence"/>
</dbReference>
<dbReference type="InterPro" id="IPR027434">
    <property type="entry name" value="Homing_endonucl"/>
</dbReference>
<organism evidence="8 9">
    <name type="scientific">Butyrivibrio proteoclasticus</name>
    <dbReference type="NCBI Taxonomy" id="43305"/>
    <lineage>
        <taxon>Bacteria</taxon>
        <taxon>Bacillati</taxon>
        <taxon>Bacillota</taxon>
        <taxon>Clostridia</taxon>
        <taxon>Lachnospirales</taxon>
        <taxon>Lachnospiraceae</taxon>
        <taxon>Butyrivibrio</taxon>
    </lineage>
</organism>
<evidence type="ECO:0000259" key="7">
    <source>
        <dbReference type="Pfam" id="PF14527"/>
    </source>
</evidence>
<keyword evidence="1 4" id="KW-0132">Cell division</keyword>
<comment type="similarity">
    <text evidence="4">Belongs to the WhiA family.</text>
</comment>
<dbReference type="GO" id="GO:0003677">
    <property type="term" value="F:DNA binding"/>
    <property type="evidence" value="ECO:0007669"/>
    <property type="project" value="UniProtKB-UniRule"/>
</dbReference>
<evidence type="ECO:0000256" key="1">
    <source>
        <dbReference type="ARBA" id="ARBA00022618"/>
    </source>
</evidence>
<evidence type="ECO:0000256" key="4">
    <source>
        <dbReference type="HAMAP-Rule" id="MF_01420"/>
    </source>
</evidence>
<accession>A0A1I5V7K7</accession>
<dbReference type="Pfam" id="PF02650">
    <property type="entry name" value="HTH_WhiA"/>
    <property type="match status" value="1"/>
</dbReference>
<evidence type="ECO:0000259" key="6">
    <source>
        <dbReference type="Pfam" id="PF10298"/>
    </source>
</evidence>
<evidence type="ECO:0000313" key="9">
    <source>
        <dbReference type="Proteomes" id="UP000182624"/>
    </source>
</evidence>
<name>A0A1I5V7K7_9FIRM</name>
<dbReference type="GO" id="GO:0043937">
    <property type="term" value="P:regulation of sporulation"/>
    <property type="evidence" value="ECO:0007669"/>
    <property type="project" value="InterPro"/>
</dbReference>
<gene>
    <name evidence="4" type="primary">whiA</name>
    <name evidence="8" type="ORF">SAMN04487928_11610</name>
</gene>
<dbReference type="InterPro" id="IPR018478">
    <property type="entry name" value="Sporu_reg_WhiA_N_dom"/>
</dbReference>
<keyword evidence="2 4" id="KW-0238">DNA-binding</keyword>
<dbReference type="EMBL" id="FOXO01000016">
    <property type="protein sequence ID" value="SFQ03509.1"/>
    <property type="molecule type" value="Genomic_DNA"/>
</dbReference>
<dbReference type="SUPFAM" id="SSF55608">
    <property type="entry name" value="Homing endonucleases"/>
    <property type="match status" value="1"/>
</dbReference>
<comment type="function">
    <text evidence="4">Involved in cell division and chromosome segregation.</text>
</comment>
<dbReference type="GO" id="GO:0051301">
    <property type="term" value="P:cell division"/>
    <property type="evidence" value="ECO:0007669"/>
    <property type="project" value="UniProtKB-UniRule"/>
</dbReference>
<dbReference type="Pfam" id="PF14527">
    <property type="entry name" value="LAGLIDADG_WhiA"/>
    <property type="match status" value="1"/>
</dbReference>
<dbReference type="InterPro" id="IPR023054">
    <property type="entry name" value="Sporulation_regulator_WhiA_C"/>
</dbReference>
<feature type="domain" description="Sporulation regulator WhiA C-terminal" evidence="5">
    <location>
        <begin position="219"/>
        <end position="302"/>
    </location>
</feature>
<dbReference type="PANTHER" id="PTHR37307">
    <property type="entry name" value="CELL DIVISION PROTEIN WHIA-RELATED"/>
    <property type="match status" value="1"/>
</dbReference>
<keyword evidence="3 4" id="KW-0131">Cell cycle</keyword>
<dbReference type="Pfam" id="PF10298">
    <property type="entry name" value="WhiA_N"/>
    <property type="match status" value="1"/>
</dbReference>
<dbReference type="Gene3D" id="3.10.28.10">
    <property type="entry name" value="Homing endonucleases"/>
    <property type="match status" value="1"/>
</dbReference>
<evidence type="ECO:0000259" key="5">
    <source>
        <dbReference type="Pfam" id="PF02650"/>
    </source>
</evidence>
<dbReference type="InterPro" id="IPR003802">
    <property type="entry name" value="Sporulation_regulator_WhiA"/>
</dbReference>
<reference evidence="9" key="1">
    <citation type="submission" date="2016-10" db="EMBL/GenBank/DDBJ databases">
        <authorList>
            <person name="Varghese N."/>
            <person name="Submissions S."/>
        </authorList>
    </citation>
    <scope>NUCLEOTIDE SEQUENCE [LARGE SCALE GENOMIC DNA]</scope>
    <source>
        <strain evidence="9">P18</strain>
    </source>
</reference>
<keyword evidence="9" id="KW-1185">Reference proteome</keyword>